<sequence>MVIKLPEAITIKQQWPESAARSELQRQEAVYTEPSEEIGDTHTRSSQGCFQWDGRKRVGAEQCLGQRGNQTVYLHGAHAKGLGQGHRSVGSLIRLCPGACRHSPQFVKR</sequence>
<dbReference type="EMBL" id="CADEAL010004069">
    <property type="protein sequence ID" value="CAB1450887.1"/>
    <property type="molecule type" value="Genomic_DNA"/>
</dbReference>
<evidence type="ECO:0000313" key="2">
    <source>
        <dbReference type="EMBL" id="CAB1450887.1"/>
    </source>
</evidence>
<gene>
    <name evidence="2" type="ORF">PLEPLA_LOCUS38579</name>
</gene>
<comment type="caution">
    <text evidence="2">The sequence shown here is derived from an EMBL/GenBank/DDBJ whole genome shotgun (WGS) entry which is preliminary data.</text>
</comment>
<reference evidence="2" key="1">
    <citation type="submission" date="2020-03" db="EMBL/GenBank/DDBJ databases">
        <authorList>
            <person name="Weist P."/>
        </authorList>
    </citation>
    <scope>NUCLEOTIDE SEQUENCE</scope>
</reference>
<feature type="region of interest" description="Disordered" evidence="1">
    <location>
        <begin position="18"/>
        <end position="46"/>
    </location>
</feature>
<keyword evidence="3" id="KW-1185">Reference proteome</keyword>
<dbReference type="Proteomes" id="UP001153269">
    <property type="component" value="Unassembled WGS sequence"/>
</dbReference>
<evidence type="ECO:0000313" key="3">
    <source>
        <dbReference type="Proteomes" id="UP001153269"/>
    </source>
</evidence>
<proteinExistence type="predicted"/>
<protein>
    <submittedName>
        <fullName evidence="2">Uncharacterized protein</fullName>
    </submittedName>
</protein>
<accession>A0A9N7Z5T9</accession>
<name>A0A9N7Z5T9_PLEPL</name>
<dbReference type="AlphaFoldDB" id="A0A9N7Z5T9"/>
<evidence type="ECO:0000256" key="1">
    <source>
        <dbReference type="SAM" id="MobiDB-lite"/>
    </source>
</evidence>
<organism evidence="2 3">
    <name type="scientific">Pleuronectes platessa</name>
    <name type="common">European plaice</name>
    <dbReference type="NCBI Taxonomy" id="8262"/>
    <lineage>
        <taxon>Eukaryota</taxon>
        <taxon>Metazoa</taxon>
        <taxon>Chordata</taxon>
        <taxon>Craniata</taxon>
        <taxon>Vertebrata</taxon>
        <taxon>Euteleostomi</taxon>
        <taxon>Actinopterygii</taxon>
        <taxon>Neopterygii</taxon>
        <taxon>Teleostei</taxon>
        <taxon>Neoteleostei</taxon>
        <taxon>Acanthomorphata</taxon>
        <taxon>Carangaria</taxon>
        <taxon>Pleuronectiformes</taxon>
        <taxon>Pleuronectoidei</taxon>
        <taxon>Pleuronectidae</taxon>
        <taxon>Pleuronectes</taxon>
    </lineage>
</organism>